<name>A0ACC3A426_9EURO</name>
<proteinExistence type="predicted"/>
<evidence type="ECO:0000313" key="1">
    <source>
        <dbReference type="EMBL" id="KAJ9655001.1"/>
    </source>
</evidence>
<dbReference type="EMBL" id="JAPDRQ010000107">
    <property type="protein sequence ID" value="KAJ9655001.1"/>
    <property type="molecule type" value="Genomic_DNA"/>
</dbReference>
<organism evidence="1 2">
    <name type="scientific">Neophaeococcomyces mojaviensis</name>
    <dbReference type="NCBI Taxonomy" id="3383035"/>
    <lineage>
        <taxon>Eukaryota</taxon>
        <taxon>Fungi</taxon>
        <taxon>Dikarya</taxon>
        <taxon>Ascomycota</taxon>
        <taxon>Pezizomycotina</taxon>
        <taxon>Eurotiomycetes</taxon>
        <taxon>Chaetothyriomycetidae</taxon>
        <taxon>Chaetothyriales</taxon>
        <taxon>Chaetothyriales incertae sedis</taxon>
        <taxon>Neophaeococcomyces</taxon>
    </lineage>
</organism>
<gene>
    <name evidence="1" type="ORF">H2198_006046</name>
</gene>
<comment type="caution">
    <text evidence="1">The sequence shown here is derived from an EMBL/GenBank/DDBJ whole genome shotgun (WGS) entry which is preliminary data.</text>
</comment>
<reference evidence="1" key="1">
    <citation type="submission" date="2022-10" db="EMBL/GenBank/DDBJ databases">
        <title>Culturing micro-colonial fungi from biological soil crusts in the Mojave desert and describing Neophaeococcomyces mojavensis, and introducing the new genera and species Taxawa tesnikishii.</title>
        <authorList>
            <person name="Kurbessoian T."/>
            <person name="Stajich J.E."/>
        </authorList>
    </citation>
    <scope>NUCLEOTIDE SEQUENCE</scope>
    <source>
        <strain evidence="1">JES_112</strain>
    </source>
</reference>
<keyword evidence="2" id="KW-1185">Reference proteome</keyword>
<accession>A0ACC3A426</accession>
<sequence length="1368" mass="153033">MADGSLREPRSYAATTVAGSAAAHLGDQNNYYSAKYNIQHASFNFSDDNTHVRIPFQALTKRSHLGNDARSGKGLALLSFDGGLDGGLSSLYMLNHFMERVGQAQRLKHPPKPYEFFDIIGGAGIGGLLAVLLGRLELSINECIEKYIYLNQAIFESKPVSTAQRNAGEDTEGEANLNPMIIEAAMKQILKDCGQDEDKHLETSSAISCKVFIKASTSKVNVIFRSYKVHQPEDSRFSQIKIWQVVQATLAAAGLLDTVEIRHSQYEGTYRASTKLELSTVSDLWAEAQKILIDGDQKLEDHLDCLVSIGTNFAKSGDGKGTLDGNLHTLTSTSSPIRAAYDDFSRSHRRLVSSNKICRLELQTEFDTSSNWEHGKYLHIQAAVEHHLATKSISDYIVKCVNEASSHQIDPGFALLRVHEQPLVLSGQRKSRHLPSLISDYDARTAHWRRSHSRIKGTCTWIFKNAAFNRWRQTPGTSVLWCVGTVGCGKSFLAAAVIDHMREIDLGPTDACIQYFFETGHNTTRSLDDMLRTMVKQLLLSSQRASIALPSQVHQALHDMFNTRKVLPTTDELTTLLKEMVDIFPRTLYLIDGFDDLNETQIQDFFAILRRIFVVGNPHGSKLALFSRKSLGRGLNVSEQLAPIPAKEGIRLTLKFLWPDIAKFVNVQVDDQQLRRKITINEDLIPEIKKKLKKNSDKMFLWLYFQIKSIWDSSLSINDDHILKLISNLPKGLDETYVNCLRRIEQNQNTLQQTVAVKAFRWSALAKRALTPRQAREVVSIDPQNIQVQESQILNTSVIDYCANLLTTDITNQCVQFTHASVKQFLSDKSKLPPDLFKYHIQPEEDNQSAIAMCFAYIVMLQSRKQVVVRHKTNLPANVTKTFLQNMASKSTIGLITKVLTKKSASPSRTVALPVPAPAPRYLRLDMHEYFLKFWLPHCSEININDPHYPLFRKLCLSPNSELFPWLESCTVDVGLFQQLIHYAVLERHPPLLRVLRDYLAEQKSYMVLKAFNNGCPGTSIGFLHIAAALGYKEIIAELRNVCAINEPDTDGKTPLAWAAENSRHEVVEYLVVEAQADITACRFVLSGDAAEGVATAGTMNRISLMAVLAGLDNPEGFWHFLRLGLSSYRQCLTKERISQALFAACTKGHCDIAMQLQELGADLNYFSEFPWPGSYKGVSGRPLLAALRFEDSRAVETLLKIGAFVNKDSEELLSWAAKNGHEAVVELLLEKGADLESRNNIGRTPLSLAAEKGHEATVKLLLEKGANLESIDHIGRTPLSLAVEKGCKAVVELLLDKGANIELRDKQYDRTPLLWAAVKGHEAVVELLLEKGASLESRDKVYGWTPLSWAAWHGHEAVVKLIRSRTQ</sequence>
<protein>
    <submittedName>
        <fullName evidence="1">Uncharacterized protein</fullName>
    </submittedName>
</protein>
<evidence type="ECO:0000313" key="2">
    <source>
        <dbReference type="Proteomes" id="UP001172386"/>
    </source>
</evidence>
<dbReference type="Proteomes" id="UP001172386">
    <property type="component" value="Unassembled WGS sequence"/>
</dbReference>